<dbReference type="Pfam" id="PF07687">
    <property type="entry name" value="M20_dimer"/>
    <property type="match status" value="1"/>
</dbReference>
<dbReference type="NCBIfam" id="NF005591">
    <property type="entry name" value="PRK07318.1"/>
    <property type="match status" value="1"/>
</dbReference>
<proteinExistence type="inferred from homology"/>
<keyword evidence="6" id="KW-0862">Zinc</keyword>
<dbReference type="InterPro" id="IPR002933">
    <property type="entry name" value="Peptidase_M20"/>
</dbReference>
<sequence>MDIEKAIELNVEPLIKSVCEIIRIRSVEEPPLEGKPFGEGVAQALDYALNLARSFGFRTKNLDNYVGWAEWGEGDEMVGILVHLDVVPEGSGWTYPPYGGEIHDGKIYGRGAADNKGPAMTALYALKTLKDAGVKFNRRVRVIFGTNEESGMRCIKYYLEHDEEPTMAFSPDAEYPIINGEKGILTFSLTSDFENNKKAKEGGVTLVSLKGGHRPNMVPDYAEAVLKGDAVYIEERFREFKERTGYDLELSKVDGTFAIKSHGVSAHGSIPHKGKNAVMQLITFLSELDIDDEGQRQFILFLNEKIGLDTTGRGLGVDFSDEISGPLTFNVGVIRMDEKSGEVVVNIRYPIKYKGEEVISKIRESLIEGVRVEKISDNPPHYVPEDSAIVRSLKAAYEKVTGEKAYCFSIGGGTYARMFKNAVAFGPGFPGKPEVAHEKDEYIEIEDLLKNLRIYTNVLLELVS</sequence>
<evidence type="ECO:0000313" key="10">
    <source>
        <dbReference type="EMBL" id="KXG78038.1"/>
    </source>
</evidence>
<dbReference type="Pfam" id="PF01546">
    <property type="entry name" value="Peptidase_M20"/>
    <property type="match status" value="1"/>
</dbReference>
<dbReference type="CDD" id="cd03888">
    <property type="entry name" value="M20_PepV"/>
    <property type="match status" value="1"/>
</dbReference>
<keyword evidence="11" id="KW-1185">Reference proteome</keyword>
<dbReference type="InterPro" id="IPR036264">
    <property type="entry name" value="Bact_exopeptidase_dim_dom"/>
</dbReference>
<feature type="domain" description="Peptidase M20 dimerisation" evidence="9">
    <location>
        <begin position="256"/>
        <end position="364"/>
    </location>
</feature>
<dbReference type="PANTHER" id="PTHR43808:SF31">
    <property type="entry name" value="N-ACETYL-L-CITRULLINE DEACETYLASE"/>
    <property type="match status" value="1"/>
</dbReference>
<dbReference type="Gene3D" id="3.30.70.360">
    <property type="match status" value="2"/>
</dbReference>
<evidence type="ECO:0000313" key="11">
    <source>
        <dbReference type="Proteomes" id="UP000070427"/>
    </source>
</evidence>
<keyword evidence="3" id="KW-0645">Protease</keyword>
<comment type="cofactor">
    <cofactor evidence="1">
        <name>Zn(2+)</name>
        <dbReference type="ChEBI" id="CHEBI:29105"/>
    </cofactor>
</comment>
<evidence type="ECO:0000256" key="3">
    <source>
        <dbReference type="ARBA" id="ARBA00022670"/>
    </source>
</evidence>
<dbReference type="InterPro" id="IPR050072">
    <property type="entry name" value="Peptidase_M20A"/>
</dbReference>
<dbReference type="InParanoid" id="A0A140LBW3"/>
<evidence type="ECO:0000256" key="7">
    <source>
        <dbReference type="ARBA" id="ARBA00022997"/>
    </source>
</evidence>
<reference evidence="10 11" key="1">
    <citation type="submission" date="2015-12" db="EMBL/GenBank/DDBJ databases">
        <title>Draft genome sequnece of Fervidicola ferrireducens strain Y170.</title>
        <authorList>
            <person name="Patel B.K."/>
        </authorList>
    </citation>
    <scope>NUCLEOTIDE SEQUENCE [LARGE SCALE GENOMIC DNA]</scope>
    <source>
        <strain evidence="10 11">Y170</strain>
    </source>
</reference>
<dbReference type="AlphaFoldDB" id="A0A140LBW3"/>
<organism evidence="10 11">
    <name type="scientific">Fervidicola ferrireducens</name>
    <dbReference type="NCBI Taxonomy" id="520764"/>
    <lineage>
        <taxon>Bacteria</taxon>
        <taxon>Bacillati</taxon>
        <taxon>Bacillota</taxon>
        <taxon>Clostridia</taxon>
        <taxon>Thermosediminibacterales</taxon>
        <taxon>Thermosediminibacteraceae</taxon>
        <taxon>Fervidicola</taxon>
    </lineage>
</organism>
<dbReference type="SUPFAM" id="SSF55031">
    <property type="entry name" value="Bacterial exopeptidase dimerisation domain"/>
    <property type="match status" value="1"/>
</dbReference>
<comment type="similarity">
    <text evidence="2">Belongs to the peptidase M20A family.</text>
</comment>
<accession>A0A140LBW3</accession>
<dbReference type="GO" id="GO:0008270">
    <property type="term" value="F:zinc ion binding"/>
    <property type="evidence" value="ECO:0007669"/>
    <property type="project" value="InterPro"/>
</dbReference>
<evidence type="ECO:0000256" key="2">
    <source>
        <dbReference type="ARBA" id="ARBA00006247"/>
    </source>
</evidence>
<evidence type="ECO:0000256" key="1">
    <source>
        <dbReference type="ARBA" id="ARBA00001947"/>
    </source>
</evidence>
<dbReference type="SUPFAM" id="SSF53187">
    <property type="entry name" value="Zn-dependent exopeptidases"/>
    <property type="match status" value="1"/>
</dbReference>
<dbReference type="OrthoDB" id="9761532at2"/>
<dbReference type="InterPro" id="IPR011650">
    <property type="entry name" value="Peptidase_M20_dimer"/>
</dbReference>
<dbReference type="GO" id="GO:0008237">
    <property type="term" value="F:metallopeptidase activity"/>
    <property type="evidence" value="ECO:0007669"/>
    <property type="project" value="UniProtKB-KW"/>
</dbReference>
<keyword evidence="8" id="KW-0482">Metalloprotease</keyword>
<dbReference type="PATRIC" id="fig|520764.3.peg.681"/>
<keyword evidence="5 10" id="KW-0378">Hydrolase</keyword>
<evidence type="ECO:0000256" key="5">
    <source>
        <dbReference type="ARBA" id="ARBA00022801"/>
    </source>
</evidence>
<dbReference type="Gene3D" id="3.40.630.10">
    <property type="entry name" value="Zn peptidases"/>
    <property type="match status" value="1"/>
</dbReference>
<evidence type="ECO:0000259" key="9">
    <source>
        <dbReference type="Pfam" id="PF07687"/>
    </source>
</evidence>
<comment type="caution">
    <text evidence="10">The sequence shown here is derived from an EMBL/GenBank/DDBJ whole genome shotgun (WGS) entry which is preliminary data.</text>
</comment>
<dbReference type="GO" id="GO:0006526">
    <property type="term" value="P:L-arginine biosynthetic process"/>
    <property type="evidence" value="ECO:0007669"/>
    <property type="project" value="TreeGrafter"/>
</dbReference>
<dbReference type="PROSITE" id="PS00759">
    <property type="entry name" value="ARGE_DAPE_CPG2_2"/>
    <property type="match status" value="1"/>
</dbReference>
<dbReference type="NCBIfam" id="TIGR01887">
    <property type="entry name" value="dipeptidaselike"/>
    <property type="match status" value="1"/>
</dbReference>
<dbReference type="GO" id="GO:0008777">
    <property type="term" value="F:acetylornithine deacetylase activity"/>
    <property type="evidence" value="ECO:0007669"/>
    <property type="project" value="TreeGrafter"/>
</dbReference>
<keyword evidence="7 10" id="KW-0224">Dipeptidase</keyword>
<dbReference type="EMBL" id="LOED01000005">
    <property type="protein sequence ID" value="KXG78038.1"/>
    <property type="molecule type" value="Genomic_DNA"/>
</dbReference>
<keyword evidence="4" id="KW-0479">Metal-binding</keyword>
<dbReference type="InterPro" id="IPR010964">
    <property type="entry name" value="M20A_pepV-rel"/>
</dbReference>
<gene>
    <name evidence="10" type="ORF">AN618_06570</name>
</gene>
<evidence type="ECO:0000256" key="4">
    <source>
        <dbReference type="ARBA" id="ARBA00022723"/>
    </source>
</evidence>
<evidence type="ECO:0000256" key="6">
    <source>
        <dbReference type="ARBA" id="ARBA00022833"/>
    </source>
</evidence>
<dbReference type="STRING" id="520764.AN618_06570"/>
<protein>
    <submittedName>
        <fullName evidence="10">Putative dipeptidase</fullName>
        <ecNumber evidence="10">3.4.13.-</ecNumber>
    </submittedName>
</protein>
<dbReference type="GO" id="GO:0006508">
    <property type="term" value="P:proteolysis"/>
    <property type="evidence" value="ECO:0007669"/>
    <property type="project" value="UniProtKB-KW"/>
</dbReference>
<dbReference type="Proteomes" id="UP000070427">
    <property type="component" value="Unassembled WGS sequence"/>
</dbReference>
<name>A0A140LBW3_9FIRM</name>
<dbReference type="EC" id="3.4.13.-" evidence="10"/>
<dbReference type="PANTHER" id="PTHR43808">
    <property type="entry name" value="ACETYLORNITHINE DEACETYLASE"/>
    <property type="match status" value="1"/>
</dbReference>
<dbReference type="RefSeq" id="WP_066352024.1">
    <property type="nucleotide sequence ID" value="NZ_LOED01000005.1"/>
</dbReference>
<dbReference type="FunCoup" id="A0A140LBW3">
    <property type="interactions" value="76"/>
</dbReference>
<dbReference type="GO" id="GO:0016805">
    <property type="term" value="F:dipeptidase activity"/>
    <property type="evidence" value="ECO:0007669"/>
    <property type="project" value="UniProtKB-KW"/>
</dbReference>
<dbReference type="InterPro" id="IPR001261">
    <property type="entry name" value="ArgE/DapE_CS"/>
</dbReference>
<evidence type="ECO:0000256" key="8">
    <source>
        <dbReference type="ARBA" id="ARBA00023049"/>
    </source>
</evidence>